<dbReference type="AlphaFoldDB" id="A0A4R1NAE7"/>
<dbReference type="GO" id="GO:0005829">
    <property type="term" value="C:cytosol"/>
    <property type="evidence" value="ECO:0007669"/>
    <property type="project" value="TreeGrafter"/>
</dbReference>
<accession>A0A4R1NAE7</accession>
<evidence type="ECO:0000313" key="4">
    <source>
        <dbReference type="EMBL" id="TCL04385.1"/>
    </source>
</evidence>
<dbReference type="InterPro" id="IPR036661">
    <property type="entry name" value="Luciferase-like_sf"/>
</dbReference>
<keyword evidence="1" id="KW-0560">Oxidoreductase</keyword>
<reference evidence="4 5" key="1">
    <citation type="submission" date="2019-02" db="EMBL/GenBank/DDBJ databases">
        <title>Investigation of anaerobic lignin degradation for improved lignocellulosic biofuels.</title>
        <authorList>
            <person name="Deangelis K."/>
        </authorList>
    </citation>
    <scope>NUCLEOTIDE SEQUENCE [LARGE SCALE GENOMIC DNA]</scope>
    <source>
        <strain evidence="4 5">159R</strain>
    </source>
</reference>
<dbReference type="Pfam" id="PF00296">
    <property type="entry name" value="Bac_luciferase"/>
    <property type="match status" value="1"/>
</dbReference>
<dbReference type="GO" id="GO:0004497">
    <property type="term" value="F:monooxygenase activity"/>
    <property type="evidence" value="ECO:0007669"/>
    <property type="project" value="UniProtKB-KW"/>
</dbReference>
<feature type="domain" description="Luciferase-like" evidence="3">
    <location>
        <begin position="1"/>
        <end position="301"/>
    </location>
</feature>
<evidence type="ECO:0000256" key="2">
    <source>
        <dbReference type="ARBA" id="ARBA00023033"/>
    </source>
</evidence>
<name>A0A4R1NAE7_9GAMM</name>
<evidence type="ECO:0000259" key="3">
    <source>
        <dbReference type="Pfam" id="PF00296"/>
    </source>
</evidence>
<dbReference type="InterPro" id="IPR050766">
    <property type="entry name" value="Bact_Lucif_Oxidored"/>
</dbReference>
<dbReference type="Proteomes" id="UP000294555">
    <property type="component" value="Unassembled WGS sequence"/>
</dbReference>
<sequence length="352" mass="39564">MKLGLFNLMSYQDNPQGIQGVINDMRSMVGLAEEIGFETAWFAEHHFSNYSISVSPLLMAAHMAGYCRRIKLGTAVIVLPLYEPMRLAQEIALVDRLTDGRLVLGIGSGYQAYEFDRYGMDVARRNDILLEKWAFIESALVDGQTETLSWQGQHIKTDFLLRPLQQPLPPVFITTAQPALLQRFSRWRPTAFMTAGWRGSPRLKTMVDDARREWHEAGLPADTPVAVQQYIHVTDSKKAALEAAERALFVARMIAALHGKEMSTEGAFIHAPKFPDEPDASVIRDNLIIGDAQHVAERIIQEVKDLNPSHYNCFFQFGDMPIAAARQSLEKFGLEVIPLLERALGKVTVDIR</sequence>
<dbReference type="GO" id="GO:0016705">
    <property type="term" value="F:oxidoreductase activity, acting on paired donors, with incorporation or reduction of molecular oxygen"/>
    <property type="evidence" value="ECO:0007669"/>
    <property type="project" value="InterPro"/>
</dbReference>
<dbReference type="Gene3D" id="3.20.20.30">
    <property type="entry name" value="Luciferase-like domain"/>
    <property type="match status" value="1"/>
</dbReference>
<proteinExistence type="predicted"/>
<dbReference type="InterPro" id="IPR011251">
    <property type="entry name" value="Luciferase-like_dom"/>
</dbReference>
<dbReference type="PANTHER" id="PTHR30137:SF8">
    <property type="entry name" value="BLR5498 PROTEIN"/>
    <property type="match status" value="1"/>
</dbReference>
<dbReference type="SUPFAM" id="SSF51679">
    <property type="entry name" value="Bacterial luciferase-like"/>
    <property type="match status" value="1"/>
</dbReference>
<gene>
    <name evidence="4" type="ORF">EZJ58_2499</name>
</gene>
<dbReference type="EMBL" id="SJOI01000001">
    <property type="protein sequence ID" value="TCL04385.1"/>
    <property type="molecule type" value="Genomic_DNA"/>
</dbReference>
<dbReference type="RefSeq" id="WP_132923176.1">
    <property type="nucleotide sequence ID" value="NZ_SJOI01000001.1"/>
</dbReference>
<organism evidence="4 5">
    <name type="scientific">Sodalis ligni</name>
    <dbReference type="NCBI Taxonomy" id="2697027"/>
    <lineage>
        <taxon>Bacteria</taxon>
        <taxon>Pseudomonadati</taxon>
        <taxon>Pseudomonadota</taxon>
        <taxon>Gammaproteobacteria</taxon>
        <taxon>Enterobacterales</taxon>
        <taxon>Bruguierivoracaceae</taxon>
        <taxon>Sodalis</taxon>
    </lineage>
</organism>
<dbReference type="OrthoDB" id="7903015at2"/>
<keyword evidence="2 4" id="KW-0503">Monooxygenase</keyword>
<protein>
    <submittedName>
        <fullName evidence="4">Alkanesulfonate monooxygenase SsuD/methylene tetrahydromethanopterin reductase-like flavin-dependent oxidoreductase (Luciferase family)</fullName>
    </submittedName>
</protein>
<evidence type="ECO:0000256" key="1">
    <source>
        <dbReference type="ARBA" id="ARBA00023002"/>
    </source>
</evidence>
<comment type="caution">
    <text evidence="4">The sequence shown here is derived from an EMBL/GenBank/DDBJ whole genome shotgun (WGS) entry which is preliminary data.</text>
</comment>
<dbReference type="PANTHER" id="PTHR30137">
    <property type="entry name" value="LUCIFERASE-LIKE MONOOXYGENASE"/>
    <property type="match status" value="1"/>
</dbReference>
<keyword evidence="5" id="KW-1185">Reference proteome</keyword>
<evidence type="ECO:0000313" key="5">
    <source>
        <dbReference type="Proteomes" id="UP000294555"/>
    </source>
</evidence>